<dbReference type="EMBL" id="SNRY01000445">
    <property type="protein sequence ID" value="KAA6340639.1"/>
    <property type="molecule type" value="Genomic_DNA"/>
</dbReference>
<evidence type="ECO:0008006" key="2">
    <source>
        <dbReference type="Google" id="ProtNLM"/>
    </source>
</evidence>
<comment type="caution">
    <text evidence="1">The sequence shown here is derived from an EMBL/GenBank/DDBJ whole genome shotgun (WGS) entry which is preliminary data.</text>
</comment>
<accession>A0A5J4S3J3</accession>
<dbReference type="AlphaFoldDB" id="A0A5J4S3J3"/>
<protein>
    <recommendedName>
        <fullName evidence="2">KOW domain-containing protein</fullName>
    </recommendedName>
</protein>
<reference evidence="1" key="1">
    <citation type="submission" date="2019-03" db="EMBL/GenBank/DDBJ databases">
        <title>Single cell metagenomics reveals metabolic interactions within the superorganism composed of flagellate Streblomastix strix and complex community of Bacteroidetes bacteria on its surface.</title>
        <authorList>
            <person name="Treitli S.C."/>
            <person name="Kolisko M."/>
            <person name="Husnik F."/>
            <person name="Keeling P."/>
            <person name="Hampl V."/>
        </authorList>
    </citation>
    <scope>NUCLEOTIDE SEQUENCE</scope>
    <source>
        <strain evidence="1">STM</strain>
    </source>
</reference>
<name>A0A5J4S3J3_9ZZZZ</name>
<gene>
    <name evidence="1" type="ORF">EZS27_011495</name>
</gene>
<organism evidence="1">
    <name type="scientific">termite gut metagenome</name>
    <dbReference type="NCBI Taxonomy" id="433724"/>
    <lineage>
        <taxon>unclassified sequences</taxon>
        <taxon>metagenomes</taxon>
        <taxon>organismal metagenomes</taxon>
    </lineage>
</organism>
<proteinExistence type="predicted"/>
<evidence type="ECO:0000313" key="1">
    <source>
        <dbReference type="EMBL" id="KAA6340639.1"/>
    </source>
</evidence>
<sequence>MQDFMFVMDLDPNGMSLNNDALSEGSKVRVVKGEFTGIEGELVKISNQTHMVIRIPQVLSVSVKIPKSYLEMIA</sequence>